<dbReference type="GeneTree" id="ENSGT00390000004994"/>
<name>A0A8C4R5D0_EPTBU</name>
<evidence type="ECO:0000313" key="2">
    <source>
        <dbReference type="Ensembl" id="ENSEBUP00000025336.1"/>
    </source>
</evidence>
<feature type="transmembrane region" description="Helical" evidence="1">
    <location>
        <begin position="505"/>
        <end position="527"/>
    </location>
</feature>
<dbReference type="OMA" id="HKGDKQN"/>
<keyword evidence="1" id="KW-0472">Membrane</keyword>
<feature type="transmembrane region" description="Helical" evidence="1">
    <location>
        <begin position="370"/>
        <end position="389"/>
    </location>
</feature>
<dbReference type="PANTHER" id="PTHR21329">
    <property type="entry name" value="PHOSPHATIDYLINOSITOL N-ACETYLGLUCOSAMINYLTRANSFERASE SUBUNIT Q-RELATED"/>
    <property type="match status" value="1"/>
</dbReference>
<dbReference type="PANTHER" id="PTHR21329:SF3">
    <property type="entry name" value="PHOSPHATIDYLINOSITOL N-ACETYLGLUCOSAMINYLTRANSFERASE SUBUNIT Q"/>
    <property type="match status" value="1"/>
</dbReference>
<reference evidence="2" key="2">
    <citation type="submission" date="2025-09" db="UniProtKB">
        <authorList>
            <consortium name="Ensembl"/>
        </authorList>
    </citation>
    <scope>IDENTIFICATION</scope>
</reference>
<dbReference type="AlphaFoldDB" id="A0A8C4R5D0"/>
<keyword evidence="3" id="KW-1185">Reference proteome</keyword>
<accession>A0A8C4R5D0</accession>
<feature type="transmembrane region" description="Helical" evidence="1">
    <location>
        <begin position="469"/>
        <end position="493"/>
    </location>
</feature>
<evidence type="ECO:0000313" key="3">
    <source>
        <dbReference type="Proteomes" id="UP000694388"/>
    </source>
</evidence>
<proteinExistence type="predicted"/>
<organism evidence="2 3">
    <name type="scientific">Eptatretus burgeri</name>
    <name type="common">Inshore hagfish</name>
    <dbReference type="NCBI Taxonomy" id="7764"/>
    <lineage>
        <taxon>Eukaryota</taxon>
        <taxon>Metazoa</taxon>
        <taxon>Chordata</taxon>
        <taxon>Craniata</taxon>
        <taxon>Vertebrata</taxon>
        <taxon>Cyclostomata</taxon>
        <taxon>Myxini</taxon>
        <taxon>Myxiniformes</taxon>
        <taxon>Myxinidae</taxon>
        <taxon>Eptatretinae</taxon>
        <taxon>Eptatretus</taxon>
    </lineage>
</organism>
<feature type="transmembrane region" description="Helical" evidence="1">
    <location>
        <begin position="236"/>
        <end position="256"/>
    </location>
</feature>
<dbReference type="Pfam" id="PF05024">
    <property type="entry name" value="Gpi1"/>
    <property type="match status" value="1"/>
</dbReference>
<dbReference type="GO" id="GO:0005783">
    <property type="term" value="C:endoplasmic reticulum"/>
    <property type="evidence" value="ECO:0007669"/>
    <property type="project" value="TreeGrafter"/>
</dbReference>
<reference evidence="2" key="1">
    <citation type="submission" date="2025-08" db="UniProtKB">
        <authorList>
            <consortium name="Ensembl"/>
        </authorList>
    </citation>
    <scope>IDENTIFICATION</scope>
</reference>
<dbReference type="GO" id="GO:0016020">
    <property type="term" value="C:membrane"/>
    <property type="evidence" value="ECO:0007669"/>
    <property type="project" value="InterPro"/>
</dbReference>
<dbReference type="Ensembl" id="ENSEBUT00000025913.1">
    <property type="protein sequence ID" value="ENSEBUP00000025336.1"/>
    <property type="gene ID" value="ENSEBUG00000015627.1"/>
</dbReference>
<dbReference type="PROSITE" id="PS51257">
    <property type="entry name" value="PROKAR_LIPOPROTEIN"/>
    <property type="match status" value="1"/>
</dbReference>
<dbReference type="Proteomes" id="UP000694388">
    <property type="component" value="Unplaced"/>
</dbReference>
<feature type="transmembrane region" description="Helical" evidence="1">
    <location>
        <begin position="395"/>
        <end position="420"/>
    </location>
</feature>
<sequence length="605" mass="67854">MAAKVYFPSCCLPAQSAVLLGCKLGRRDSFLVLATMSFPFTPNRVKSFLASVAPRDTPPWCDFRPEVLGICNVSADWRVLDDESSLTAHSLCKIFNGEAWLEVELHAGSTSPSSCNIYRRDTNGHYNLRSPRTVVFAHYNQREAVTVRWLAEDSSDFTSMEEQTADVTKEPSEMALFFTALSCNEQIFLPPPCEDDLEEKQSTGSSVCLRHWQDAGPEGSIVVELGKAACRPIRRVGAWFLALVAPLFICRLWTIAPLPWIGDCLSTWLQLHHQHDRLRVVFSPPVVKVPPRLTPPRCADMICSMLLDSLLGLLLISHIYPHGHLEAATDALPVFTQAVAGHLQELLQWLMGAPAGLKLNSTLACTLGRFFLYHIHLWLSYVSMLVPYVGPVLWYGGLLATLGVSLLLSMLIDITSLLTVHVYCFYVYAARLYRLQVCGLSSLWRLFRGKKWNVLRHRVDSCQYDVDQLFLGTLLFTILLFLLPTTALFYLVFTLLRLMVIGGQVVLSRTIWLINGLPVFSLVQRLLCGYNLAGGVEFEVLTQTSKSILNVSMQIQPLSVWAVLRRFWLPSRVMVHRSPNPTQLVATILSGELVQPWYRGGSGWG</sequence>
<dbReference type="InterPro" id="IPR007720">
    <property type="entry name" value="PigQ/GPI1"/>
</dbReference>
<keyword evidence="1" id="KW-1133">Transmembrane helix</keyword>
<dbReference type="GO" id="GO:0006506">
    <property type="term" value="P:GPI anchor biosynthetic process"/>
    <property type="evidence" value="ECO:0007669"/>
    <property type="project" value="InterPro"/>
</dbReference>
<protein>
    <submittedName>
        <fullName evidence="2">Phosphatidylinositol glycan anchor biosynthesis, class Q</fullName>
    </submittedName>
</protein>
<keyword evidence="1" id="KW-0812">Transmembrane</keyword>
<evidence type="ECO:0000256" key="1">
    <source>
        <dbReference type="SAM" id="Phobius"/>
    </source>
</evidence>